<dbReference type="Pfam" id="PF13576">
    <property type="entry name" value="Pentapeptide_3"/>
    <property type="match status" value="1"/>
</dbReference>
<keyword evidence="3" id="KW-1185">Reference proteome</keyword>
<organism evidence="2 3">
    <name type="scientific">Nonomuraea recticatena</name>
    <dbReference type="NCBI Taxonomy" id="46178"/>
    <lineage>
        <taxon>Bacteria</taxon>
        <taxon>Bacillati</taxon>
        <taxon>Actinomycetota</taxon>
        <taxon>Actinomycetes</taxon>
        <taxon>Streptosporangiales</taxon>
        <taxon>Streptosporangiaceae</taxon>
        <taxon>Nonomuraea</taxon>
    </lineage>
</organism>
<dbReference type="Proteomes" id="UP001501666">
    <property type="component" value="Unassembled WGS sequence"/>
</dbReference>
<proteinExistence type="predicted"/>
<accession>A0ABN3S786</accession>
<protein>
    <recommendedName>
        <fullName evidence="4">Pentapeptide repeat-containing protein</fullName>
    </recommendedName>
</protein>
<sequence length="436" mass="46931">MAWWLLTGLPVVANLPPITDPAVAASARNEILRTALAAGAGVGAAITLALAFRRQRHTEVVADAAKHDATERRVTELYTKAVEQLGHDKAAVRLGGLHALERLAQDTPVLRQTIVDVICAYLRMPFAPPREDSRGNRIRAVQRAARKDGQAPTAMGGDPHEERQVRLTAQRILAAHLRYELPPVRRWWQRPAATNLRFWPGVRLDLTGATLLDFDFRNCRVSDARFGQATFSGDAGFDHATFSGHAWFGGAAFSGHAWFGMRPSPATPGSAMRPSPAMPGSAMRPSPATPGSTTRPSPAMPGSALQPSPATSDSTMRTSPATAGFTMRPSPATAISALRRRWQAHGWMRCVRSLQPRRKAWRWIPRARPRTARHEGTDLPPSGCISSRASTMSSHSGGRVHGATTIRRKDVGISTRSGRTIVRGGFGSSGKGGGGG</sequence>
<name>A0ABN3S786_9ACTN</name>
<evidence type="ECO:0008006" key="4">
    <source>
        <dbReference type="Google" id="ProtNLM"/>
    </source>
</evidence>
<dbReference type="InterPro" id="IPR001646">
    <property type="entry name" value="5peptide_repeat"/>
</dbReference>
<evidence type="ECO:0000313" key="2">
    <source>
        <dbReference type="EMBL" id="GAA2669883.1"/>
    </source>
</evidence>
<dbReference type="EMBL" id="BAAATE010000013">
    <property type="protein sequence ID" value="GAA2669883.1"/>
    <property type="molecule type" value="Genomic_DNA"/>
</dbReference>
<reference evidence="2 3" key="1">
    <citation type="journal article" date="2019" name="Int. J. Syst. Evol. Microbiol.">
        <title>The Global Catalogue of Microorganisms (GCM) 10K type strain sequencing project: providing services to taxonomists for standard genome sequencing and annotation.</title>
        <authorList>
            <consortium name="The Broad Institute Genomics Platform"/>
            <consortium name="The Broad Institute Genome Sequencing Center for Infectious Disease"/>
            <person name="Wu L."/>
            <person name="Ma J."/>
        </authorList>
    </citation>
    <scope>NUCLEOTIDE SEQUENCE [LARGE SCALE GENOMIC DNA]</scope>
    <source>
        <strain evidence="2 3">JCM 6835</strain>
    </source>
</reference>
<feature type="compositionally biased region" description="Polar residues" evidence="1">
    <location>
        <begin position="305"/>
        <end position="321"/>
    </location>
</feature>
<feature type="compositionally biased region" description="Polar residues" evidence="1">
    <location>
        <begin position="384"/>
        <end position="396"/>
    </location>
</feature>
<feature type="region of interest" description="Disordered" evidence="1">
    <location>
        <begin position="372"/>
        <end position="401"/>
    </location>
</feature>
<feature type="region of interest" description="Disordered" evidence="1">
    <location>
        <begin position="266"/>
        <end position="330"/>
    </location>
</feature>
<gene>
    <name evidence="2" type="ORF">GCM10010412_048560</name>
</gene>
<comment type="caution">
    <text evidence="2">The sequence shown here is derived from an EMBL/GenBank/DDBJ whole genome shotgun (WGS) entry which is preliminary data.</text>
</comment>
<dbReference type="Gene3D" id="2.160.20.80">
    <property type="entry name" value="E3 ubiquitin-protein ligase SopA"/>
    <property type="match status" value="1"/>
</dbReference>
<evidence type="ECO:0000256" key="1">
    <source>
        <dbReference type="SAM" id="MobiDB-lite"/>
    </source>
</evidence>
<dbReference type="SUPFAM" id="SSF141571">
    <property type="entry name" value="Pentapeptide repeat-like"/>
    <property type="match status" value="1"/>
</dbReference>
<evidence type="ECO:0000313" key="3">
    <source>
        <dbReference type="Proteomes" id="UP001501666"/>
    </source>
</evidence>